<feature type="compositionally biased region" description="Acidic residues" evidence="1">
    <location>
        <begin position="316"/>
        <end position="327"/>
    </location>
</feature>
<name>A0A5C3QF59_9AGAR</name>
<evidence type="ECO:0000313" key="3">
    <source>
        <dbReference type="Proteomes" id="UP000305067"/>
    </source>
</evidence>
<feature type="compositionally biased region" description="Polar residues" evidence="1">
    <location>
        <begin position="10"/>
        <end position="23"/>
    </location>
</feature>
<proteinExistence type="predicted"/>
<feature type="region of interest" description="Disordered" evidence="1">
    <location>
        <begin position="157"/>
        <end position="201"/>
    </location>
</feature>
<protein>
    <submittedName>
        <fullName evidence="2">Uncharacterized protein</fullName>
    </submittedName>
</protein>
<dbReference type="Proteomes" id="UP000305067">
    <property type="component" value="Unassembled WGS sequence"/>
</dbReference>
<feature type="compositionally biased region" description="Basic and acidic residues" evidence="1">
    <location>
        <begin position="404"/>
        <end position="417"/>
    </location>
</feature>
<feature type="compositionally biased region" description="Polar residues" evidence="1">
    <location>
        <begin position="297"/>
        <end position="310"/>
    </location>
</feature>
<dbReference type="OrthoDB" id="3226885at2759"/>
<feature type="region of interest" description="Disordered" evidence="1">
    <location>
        <begin position="1"/>
        <end position="23"/>
    </location>
</feature>
<evidence type="ECO:0000256" key="1">
    <source>
        <dbReference type="SAM" id="MobiDB-lite"/>
    </source>
</evidence>
<gene>
    <name evidence="2" type="ORF">BDV98DRAFT_594705</name>
</gene>
<evidence type="ECO:0000313" key="2">
    <source>
        <dbReference type="EMBL" id="TFK99769.1"/>
    </source>
</evidence>
<reference evidence="2 3" key="1">
    <citation type="journal article" date="2019" name="Nat. Ecol. Evol.">
        <title>Megaphylogeny resolves global patterns of mushroom evolution.</title>
        <authorList>
            <person name="Varga T."/>
            <person name="Krizsan K."/>
            <person name="Foldi C."/>
            <person name="Dima B."/>
            <person name="Sanchez-Garcia M."/>
            <person name="Sanchez-Ramirez S."/>
            <person name="Szollosi G.J."/>
            <person name="Szarkandi J.G."/>
            <person name="Papp V."/>
            <person name="Albert L."/>
            <person name="Andreopoulos W."/>
            <person name="Angelini C."/>
            <person name="Antonin V."/>
            <person name="Barry K.W."/>
            <person name="Bougher N.L."/>
            <person name="Buchanan P."/>
            <person name="Buyck B."/>
            <person name="Bense V."/>
            <person name="Catcheside P."/>
            <person name="Chovatia M."/>
            <person name="Cooper J."/>
            <person name="Damon W."/>
            <person name="Desjardin D."/>
            <person name="Finy P."/>
            <person name="Geml J."/>
            <person name="Haridas S."/>
            <person name="Hughes K."/>
            <person name="Justo A."/>
            <person name="Karasinski D."/>
            <person name="Kautmanova I."/>
            <person name="Kiss B."/>
            <person name="Kocsube S."/>
            <person name="Kotiranta H."/>
            <person name="LaButti K.M."/>
            <person name="Lechner B.E."/>
            <person name="Liimatainen K."/>
            <person name="Lipzen A."/>
            <person name="Lukacs Z."/>
            <person name="Mihaltcheva S."/>
            <person name="Morgado L.N."/>
            <person name="Niskanen T."/>
            <person name="Noordeloos M.E."/>
            <person name="Ohm R.A."/>
            <person name="Ortiz-Santana B."/>
            <person name="Ovrebo C."/>
            <person name="Racz N."/>
            <person name="Riley R."/>
            <person name="Savchenko A."/>
            <person name="Shiryaev A."/>
            <person name="Soop K."/>
            <person name="Spirin V."/>
            <person name="Szebenyi C."/>
            <person name="Tomsovsky M."/>
            <person name="Tulloss R.E."/>
            <person name="Uehling J."/>
            <person name="Grigoriev I.V."/>
            <person name="Vagvolgyi C."/>
            <person name="Papp T."/>
            <person name="Martin F.M."/>
            <person name="Miettinen O."/>
            <person name="Hibbett D.S."/>
            <person name="Nagy L.G."/>
        </authorList>
    </citation>
    <scope>NUCLEOTIDE SEQUENCE [LARGE SCALE GENOMIC DNA]</scope>
    <source>
        <strain evidence="2 3">CBS 309.79</strain>
    </source>
</reference>
<accession>A0A5C3QF59</accession>
<feature type="region of interest" description="Disordered" evidence="1">
    <location>
        <begin position="233"/>
        <end position="423"/>
    </location>
</feature>
<dbReference type="EMBL" id="ML178832">
    <property type="protein sequence ID" value="TFK99769.1"/>
    <property type="molecule type" value="Genomic_DNA"/>
</dbReference>
<keyword evidence="3" id="KW-1185">Reference proteome</keyword>
<sequence>MESPLHRQMSIKSHTTARSQITRQDGHVEGHLNCIALRHGWSRTFSITTEQLSNLDYITLEVLLELPTLKLRSSSLRVFVENPPQSGTFSKIRFWKDDGSLQSVLVKQFFEQRREDNIVCLLDVRDGNQREDTGSILGGMGGLGSGRMVLKPGQAKEWYKRSRSANRSTTSVGTTGTALDGRTDDEELDVQPPPKPAKRPSRMQALMYAIGVSNKPPAPPPKTIDDEVAEIQTQEDQLRKRGWVPPMMRNIITPKPSLRPNTKSQPQPPKSSPSSSSLASGVNPFFSRPQHSLVRTPKSSSNTTAHNPNASHHDLLEEDAVEVDAEELALITNDEHGQQQQQKGNGKSSRWKKFLPGGDERAENPFLGAKERERGEEMSLGGGRASPNPKKGKGKTAHFQGAEVVRKPSDAFERGPSDDDVDP</sequence>
<feature type="compositionally biased region" description="Polar residues" evidence="1">
    <location>
        <begin position="165"/>
        <end position="177"/>
    </location>
</feature>
<dbReference type="AlphaFoldDB" id="A0A5C3QF59"/>
<feature type="compositionally biased region" description="Basic and acidic residues" evidence="1">
    <location>
        <begin position="358"/>
        <end position="377"/>
    </location>
</feature>
<organism evidence="2 3">
    <name type="scientific">Pterulicium gracile</name>
    <dbReference type="NCBI Taxonomy" id="1884261"/>
    <lineage>
        <taxon>Eukaryota</taxon>
        <taxon>Fungi</taxon>
        <taxon>Dikarya</taxon>
        <taxon>Basidiomycota</taxon>
        <taxon>Agaricomycotina</taxon>
        <taxon>Agaricomycetes</taxon>
        <taxon>Agaricomycetidae</taxon>
        <taxon>Agaricales</taxon>
        <taxon>Pleurotineae</taxon>
        <taxon>Pterulaceae</taxon>
        <taxon>Pterulicium</taxon>
    </lineage>
</organism>